<keyword evidence="3" id="KW-1185">Reference proteome</keyword>
<evidence type="ECO:0000313" key="3">
    <source>
        <dbReference type="Proteomes" id="UP000593572"/>
    </source>
</evidence>
<proteinExistence type="predicted"/>
<name>A0A7J8MVD9_9ROSI</name>
<dbReference type="Proteomes" id="UP000593572">
    <property type="component" value="Unassembled WGS sequence"/>
</dbReference>
<sequence>MFLLLALVMVSKCTKFDEVNLGIHHWDNNSGDSCTGGHYDIKDDIFMDSKINIRLLA</sequence>
<comment type="caution">
    <text evidence="2">The sequence shown here is derived from an EMBL/GenBank/DDBJ whole genome shotgun (WGS) entry which is preliminary data.</text>
</comment>
<evidence type="ECO:0000313" key="2">
    <source>
        <dbReference type="EMBL" id="MBA0568681.1"/>
    </source>
</evidence>
<feature type="signal peptide" evidence="1">
    <location>
        <begin position="1"/>
        <end position="16"/>
    </location>
</feature>
<feature type="chain" id="PRO_5029594553" evidence="1">
    <location>
        <begin position="17"/>
        <end position="57"/>
    </location>
</feature>
<gene>
    <name evidence="2" type="ORF">Golob_006154</name>
</gene>
<organism evidence="2 3">
    <name type="scientific">Gossypium lobatum</name>
    <dbReference type="NCBI Taxonomy" id="34289"/>
    <lineage>
        <taxon>Eukaryota</taxon>
        <taxon>Viridiplantae</taxon>
        <taxon>Streptophyta</taxon>
        <taxon>Embryophyta</taxon>
        <taxon>Tracheophyta</taxon>
        <taxon>Spermatophyta</taxon>
        <taxon>Magnoliopsida</taxon>
        <taxon>eudicotyledons</taxon>
        <taxon>Gunneridae</taxon>
        <taxon>Pentapetalae</taxon>
        <taxon>rosids</taxon>
        <taxon>malvids</taxon>
        <taxon>Malvales</taxon>
        <taxon>Malvaceae</taxon>
        <taxon>Malvoideae</taxon>
        <taxon>Gossypium</taxon>
    </lineage>
</organism>
<protein>
    <submittedName>
        <fullName evidence="2">Uncharacterized protein</fullName>
    </submittedName>
</protein>
<accession>A0A7J8MVD9</accession>
<evidence type="ECO:0000256" key="1">
    <source>
        <dbReference type="SAM" id="SignalP"/>
    </source>
</evidence>
<reference evidence="2 3" key="1">
    <citation type="journal article" date="2019" name="Genome Biol. Evol.">
        <title>Insights into the evolution of the New World diploid cottons (Gossypium, subgenus Houzingenia) based on genome sequencing.</title>
        <authorList>
            <person name="Grover C.E."/>
            <person name="Arick M.A. 2nd"/>
            <person name="Thrash A."/>
            <person name="Conover J.L."/>
            <person name="Sanders W.S."/>
            <person name="Peterson D.G."/>
            <person name="Frelichowski J.E."/>
            <person name="Scheffler J.A."/>
            <person name="Scheffler B.E."/>
            <person name="Wendel J.F."/>
        </authorList>
    </citation>
    <scope>NUCLEOTIDE SEQUENCE [LARGE SCALE GENOMIC DNA]</scope>
    <source>
        <strain evidence="2">157</strain>
        <tissue evidence="2">Leaf</tissue>
    </source>
</reference>
<keyword evidence="1" id="KW-0732">Signal</keyword>
<dbReference type="EMBL" id="JABEZX010000010">
    <property type="protein sequence ID" value="MBA0568681.1"/>
    <property type="molecule type" value="Genomic_DNA"/>
</dbReference>
<dbReference type="AlphaFoldDB" id="A0A7J8MVD9"/>